<dbReference type="GO" id="GO:0003677">
    <property type="term" value="F:DNA binding"/>
    <property type="evidence" value="ECO:0007669"/>
    <property type="project" value="UniProtKB-KW"/>
</dbReference>
<dbReference type="PANTHER" id="PTHR13356:SF0">
    <property type="entry name" value="SOSS COMPLEX SUBUNIT B HOMOLOG"/>
    <property type="match status" value="1"/>
</dbReference>
<dbReference type="GO" id="GO:0000724">
    <property type="term" value="P:double-strand break repair via homologous recombination"/>
    <property type="evidence" value="ECO:0007669"/>
    <property type="project" value="TreeGrafter"/>
</dbReference>
<organism evidence="4">
    <name type="scientific">Ignisphaera aggregans</name>
    <dbReference type="NCBI Taxonomy" id="334771"/>
    <lineage>
        <taxon>Archaea</taxon>
        <taxon>Thermoproteota</taxon>
        <taxon>Thermoprotei</taxon>
        <taxon>Desulfurococcales</taxon>
        <taxon>Desulfurococcaceae</taxon>
        <taxon>Ignisphaera</taxon>
    </lineage>
</organism>
<dbReference type="InterPro" id="IPR048970">
    <property type="entry name" value="OB_Ssb-like"/>
</dbReference>
<evidence type="ECO:0000259" key="3">
    <source>
        <dbReference type="Pfam" id="PF21473"/>
    </source>
</evidence>
<feature type="domain" description="Single-stranded DNA binding protein Ssb-like OB fold" evidence="3">
    <location>
        <begin position="13"/>
        <end position="93"/>
    </location>
</feature>
<feature type="compositionally biased region" description="Basic residues" evidence="2">
    <location>
        <begin position="135"/>
        <end position="144"/>
    </location>
</feature>
<dbReference type="AlphaFoldDB" id="A0A7J2TAL8"/>
<dbReference type="InterPro" id="IPR012340">
    <property type="entry name" value="NA-bd_OB-fold"/>
</dbReference>
<dbReference type="Gene3D" id="2.40.50.140">
    <property type="entry name" value="Nucleic acid-binding proteins"/>
    <property type="match status" value="1"/>
</dbReference>
<keyword evidence="1 4" id="KW-0238">DNA-binding</keyword>
<protein>
    <submittedName>
        <fullName evidence="4">Single-stranded DNA-binding protein</fullName>
    </submittedName>
</protein>
<dbReference type="EMBL" id="DSLL01000039">
    <property type="protein sequence ID" value="HEH31381.1"/>
    <property type="molecule type" value="Genomic_DNA"/>
</dbReference>
<sequence>MSNPESTTKVKDLKPGMENITVDVRVLESYGTRTIETKAGMRTLGEYLVGDDSGRVKLVVWGQKASSLDVGDAVEIKNAWVTTFKGEVQLNAGKNSEFTKLNDDAVPTAEEVPEEMPKSEGGAPPSRPRFGRGAPRGRGRGRRR</sequence>
<dbReference type="SUPFAM" id="SSF50249">
    <property type="entry name" value="Nucleic acid-binding proteins"/>
    <property type="match status" value="1"/>
</dbReference>
<dbReference type="InterPro" id="IPR051231">
    <property type="entry name" value="SOSS-B"/>
</dbReference>
<dbReference type="PANTHER" id="PTHR13356">
    <property type="entry name" value="OB FOLD NUCLEIC ACID BINDING PROTEIN-RELATED"/>
    <property type="match status" value="1"/>
</dbReference>
<evidence type="ECO:0000256" key="1">
    <source>
        <dbReference type="ARBA" id="ARBA00023125"/>
    </source>
</evidence>
<evidence type="ECO:0000313" key="4">
    <source>
        <dbReference type="EMBL" id="HEH31381.1"/>
    </source>
</evidence>
<name>A0A7J2TAL8_9CREN</name>
<reference evidence="4" key="1">
    <citation type="journal article" date="2020" name="mSystems">
        <title>Genome- and Community-Level Interaction Insights into Carbon Utilization and Element Cycling Functions of Hydrothermarchaeota in Hydrothermal Sediment.</title>
        <authorList>
            <person name="Zhou Z."/>
            <person name="Liu Y."/>
            <person name="Xu W."/>
            <person name="Pan J."/>
            <person name="Luo Z.H."/>
            <person name="Li M."/>
        </authorList>
    </citation>
    <scope>NUCLEOTIDE SEQUENCE [LARGE SCALE GENOMIC DNA]</scope>
    <source>
        <strain evidence="4">SpSt-27</strain>
    </source>
</reference>
<dbReference type="GO" id="GO:0010212">
    <property type="term" value="P:response to ionizing radiation"/>
    <property type="evidence" value="ECO:0007669"/>
    <property type="project" value="TreeGrafter"/>
</dbReference>
<proteinExistence type="predicted"/>
<evidence type="ECO:0000256" key="2">
    <source>
        <dbReference type="SAM" id="MobiDB-lite"/>
    </source>
</evidence>
<comment type="caution">
    <text evidence="4">The sequence shown here is derived from an EMBL/GenBank/DDBJ whole genome shotgun (WGS) entry which is preliminary data.</text>
</comment>
<feature type="region of interest" description="Disordered" evidence="2">
    <location>
        <begin position="95"/>
        <end position="144"/>
    </location>
</feature>
<accession>A0A7J2TAL8</accession>
<dbReference type="NCBIfam" id="NF005050">
    <property type="entry name" value="PRK06461.1-4"/>
    <property type="match status" value="1"/>
</dbReference>
<dbReference type="CDD" id="cd04491">
    <property type="entry name" value="SoSSB_OBF"/>
    <property type="match status" value="1"/>
</dbReference>
<gene>
    <name evidence="4" type="ORF">ENP99_04660</name>
</gene>
<dbReference type="Pfam" id="PF21473">
    <property type="entry name" value="OB_Ssb-like"/>
    <property type="match status" value="1"/>
</dbReference>